<dbReference type="InterPro" id="IPR036890">
    <property type="entry name" value="HATPase_C_sf"/>
</dbReference>
<dbReference type="Pfam" id="PF00072">
    <property type="entry name" value="Response_reg"/>
    <property type="match status" value="1"/>
</dbReference>
<feature type="domain" description="Histidine kinase" evidence="4">
    <location>
        <begin position="326"/>
        <end position="536"/>
    </location>
</feature>
<dbReference type="CDD" id="cd00082">
    <property type="entry name" value="HisKA"/>
    <property type="match status" value="1"/>
</dbReference>
<dbReference type="PANTHER" id="PTHR43719:SF28">
    <property type="entry name" value="PEROXIDE STRESS-ACTIVATED HISTIDINE KINASE MAK1-RELATED"/>
    <property type="match status" value="1"/>
</dbReference>
<dbReference type="Pfam" id="PF02518">
    <property type="entry name" value="HATPase_c"/>
    <property type="match status" value="1"/>
</dbReference>
<dbReference type="InterPro" id="IPR001789">
    <property type="entry name" value="Sig_transdc_resp-reg_receiver"/>
</dbReference>
<name>A0A1R2D2Z5_9CILI</name>
<evidence type="ECO:0000259" key="5">
    <source>
        <dbReference type="PROSITE" id="PS50110"/>
    </source>
</evidence>
<dbReference type="InterPro" id="IPR050956">
    <property type="entry name" value="2C_system_His_kinase"/>
</dbReference>
<keyword evidence="3" id="KW-1133">Transmembrane helix</keyword>
<gene>
    <name evidence="6" type="ORF">SteCoe_858</name>
</gene>
<dbReference type="EMBL" id="MPUH01000009">
    <property type="protein sequence ID" value="OMJ95618.1"/>
    <property type="molecule type" value="Genomic_DNA"/>
</dbReference>
<dbReference type="InterPro" id="IPR003594">
    <property type="entry name" value="HATPase_dom"/>
</dbReference>
<evidence type="ECO:0000313" key="6">
    <source>
        <dbReference type="EMBL" id="OMJ95618.1"/>
    </source>
</evidence>
<keyword evidence="3" id="KW-0472">Membrane</keyword>
<dbReference type="Gene3D" id="3.30.565.10">
    <property type="entry name" value="Histidine kinase-like ATPase, C-terminal domain"/>
    <property type="match status" value="1"/>
</dbReference>
<feature type="domain" description="Response regulatory" evidence="5">
    <location>
        <begin position="571"/>
        <end position="696"/>
    </location>
</feature>
<dbReference type="InterPro" id="IPR011006">
    <property type="entry name" value="CheY-like_superfamily"/>
</dbReference>
<organism evidence="6 7">
    <name type="scientific">Stentor coeruleus</name>
    <dbReference type="NCBI Taxonomy" id="5963"/>
    <lineage>
        <taxon>Eukaryota</taxon>
        <taxon>Sar</taxon>
        <taxon>Alveolata</taxon>
        <taxon>Ciliophora</taxon>
        <taxon>Postciliodesmatophora</taxon>
        <taxon>Heterotrichea</taxon>
        <taxon>Heterotrichida</taxon>
        <taxon>Stentoridae</taxon>
        <taxon>Stentor</taxon>
    </lineage>
</organism>
<dbReference type="PANTHER" id="PTHR43719">
    <property type="entry name" value="TWO-COMPONENT HISTIDINE KINASE"/>
    <property type="match status" value="1"/>
</dbReference>
<evidence type="ECO:0008006" key="8">
    <source>
        <dbReference type="Google" id="ProtNLM"/>
    </source>
</evidence>
<dbReference type="GO" id="GO:0000155">
    <property type="term" value="F:phosphorelay sensor kinase activity"/>
    <property type="evidence" value="ECO:0007669"/>
    <property type="project" value="InterPro"/>
</dbReference>
<comment type="caution">
    <text evidence="6">The sequence shown here is derived from an EMBL/GenBank/DDBJ whole genome shotgun (WGS) entry which is preliminary data.</text>
</comment>
<dbReference type="Gene3D" id="1.10.287.130">
    <property type="match status" value="1"/>
</dbReference>
<sequence length="696" mass="79066">MRSEWWNEFFNQSYERLRVSFTMIICLQMISIIAQSIIFSVQLALSPANIEQILIALLAKTCLHLIKSTSIVSKKVGLYFTIEAINISLKVCSNNHRAYFLVNLSESTAITMYFQTSIFQNAWPNILIAVKHLALWYGHDLKIISSNELITVSEMAIFTLALVFCFETQKRNCIHKLNCSKLLQQEALHQFSEIFRVFPDGLIIFNTNFETKFQNETSVKILGDNKENLHLILSEIKIKDSGNLISDLIKEQLFNKEFISNEGFRNDNIKLLGTTEIHNFVYQWTIKHVRWEHEDCCMAILKDVTNIFALERSAAENKGKAAVMRSVSHELRTPVNGITLMVDKLLTKIPERYHKKLSHIKICANLLKFQISDIIDYTKLTSGNFIINSSKCQIKKHLQECLDYIKVQALYKGVEILSKIDELIPDECIIDGYRLQKAVMNLLNNAIKYTSKGTIELCAIHTGKGIHVSVKDTGIGIPEPRLGQIFEMLNGDSKSGLCGLGLYVTKTILKNMGSTIKVASTFGKGSIFSFDLDIFEPLREETEESDIPDENLSLNDIPNLNYRTLISRPAQILIVDDNDFNRMSLASILKSEGIAFLEAINGEDAIKAVLKCDKMGIYLKCIIMDCNMPVTDGWEASRRIKNKYTQGIIKNFPAIIGYTAYSSKDDIQKCYDSGMISYMLKPTARDDFLLIISKYI</sequence>
<evidence type="ECO:0000256" key="2">
    <source>
        <dbReference type="PROSITE-ProRule" id="PRU00169"/>
    </source>
</evidence>
<keyword evidence="7" id="KW-1185">Reference proteome</keyword>
<dbReference type="PROSITE" id="PS50110">
    <property type="entry name" value="RESPONSE_REGULATORY"/>
    <property type="match status" value="1"/>
</dbReference>
<reference evidence="6 7" key="1">
    <citation type="submission" date="2016-11" db="EMBL/GenBank/DDBJ databases">
        <title>The macronuclear genome of Stentor coeruleus: a giant cell with tiny introns.</title>
        <authorList>
            <person name="Slabodnick M."/>
            <person name="Ruby J.G."/>
            <person name="Reiff S.B."/>
            <person name="Swart E.C."/>
            <person name="Gosai S."/>
            <person name="Prabakaran S."/>
            <person name="Witkowska E."/>
            <person name="Larue G.E."/>
            <person name="Fisher S."/>
            <person name="Freeman R.M."/>
            <person name="Gunawardena J."/>
            <person name="Chu W."/>
            <person name="Stover N.A."/>
            <person name="Gregory B.D."/>
            <person name="Nowacki M."/>
            <person name="Derisi J."/>
            <person name="Roy S.W."/>
            <person name="Marshall W.F."/>
            <person name="Sood P."/>
        </authorList>
    </citation>
    <scope>NUCLEOTIDE SEQUENCE [LARGE SCALE GENOMIC DNA]</scope>
    <source>
        <strain evidence="6">WM001</strain>
    </source>
</reference>
<dbReference type="InterPro" id="IPR036097">
    <property type="entry name" value="HisK_dim/P_sf"/>
</dbReference>
<feature type="modified residue" description="4-aspartylphosphate" evidence="2">
    <location>
        <position position="625"/>
    </location>
</feature>
<dbReference type="InterPro" id="IPR005467">
    <property type="entry name" value="His_kinase_dom"/>
</dbReference>
<evidence type="ECO:0000313" key="7">
    <source>
        <dbReference type="Proteomes" id="UP000187209"/>
    </source>
</evidence>
<dbReference type="SMART" id="SM00388">
    <property type="entry name" value="HisKA"/>
    <property type="match status" value="1"/>
</dbReference>
<keyword evidence="1 2" id="KW-0597">Phosphoprotein</keyword>
<dbReference type="PROSITE" id="PS50109">
    <property type="entry name" value="HIS_KIN"/>
    <property type="match status" value="1"/>
</dbReference>
<protein>
    <recommendedName>
        <fullName evidence="8">Histidine kinase</fullName>
    </recommendedName>
</protein>
<dbReference type="InterPro" id="IPR004358">
    <property type="entry name" value="Sig_transdc_His_kin-like_C"/>
</dbReference>
<dbReference type="PRINTS" id="PR00344">
    <property type="entry name" value="BCTRLSENSOR"/>
</dbReference>
<dbReference type="Gene3D" id="3.40.50.2300">
    <property type="match status" value="1"/>
</dbReference>
<dbReference type="SUPFAM" id="SSF55874">
    <property type="entry name" value="ATPase domain of HSP90 chaperone/DNA topoisomerase II/histidine kinase"/>
    <property type="match status" value="1"/>
</dbReference>
<evidence type="ECO:0000256" key="3">
    <source>
        <dbReference type="SAM" id="Phobius"/>
    </source>
</evidence>
<feature type="transmembrane region" description="Helical" evidence="3">
    <location>
        <begin position="21"/>
        <end position="45"/>
    </location>
</feature>
<accession>A0A1R2D2Z5</accession>
<dbReference type="CDD" id="cd17546">
    <property type="entry name" value="REC_hyHK_CKI1_RcsC-like"/>
    <property type="match status" value="1"/>
</dbReference>
<dbReference type="SUPFAM" id="SSF47384">
    <property type="entry name" value="Homodimeric domain of signal transducing histidine kinase"/>
    <property type="match status" value="1"/>
</dbReference>
<dbReference type="OrthoDB" id="21225at2759"/>
<dbReference type="SUPFAM" id="SSF52172">
    <property type="entry name" value="CheY-like"/>
    <property type="match status" value="1"/>
</dbReference>
<dbReference type="SMART" id="SM00387">
    <property type="entry name" value="HATPase_c"/>
    <property type="match status" value="1"/>
</dbReference>
<evidence type="ECO:0000256" key="1">
    <source>
        <dbReference type="ARBA" id="ARBA00022553"/>
    </source>
</evidence>
<dbReference type="Pfam" id="PF00512">
    <property type="entry name" value="HisKA"/>
    <property type="match status" value="1"/>
</dbReference>
<dbReference type="SMART" id="SM00448">
    <property type="entry name" value="REC"/>
    <property type="match status" value="1"/>
</dbReference>
<dbReference type="AlphaFoldDB" id="A0A1R2D2Z5"/>
<proteinExistence type="predicted"/>
<evidence type="ECO:0000259" key="4">
    <source>
        <dbReference type="PROSITE" id="PS50109"/>
    </source>
</evidence>
<dbReference type="Proteomes" id="UP000187209">
    <property type="component" value="Unassembled WGS sequence"/>
</dbReference>
<dbReference type="InterPro" id="IPR003661">
    <property type="entry name" value="HisK_dim/P_dom"/>
</dbReference>
<keyword evidence="3" id="KW-0812">Transmembrane</keyword>